<dbReference type="GO" id="GO:0043138">
    <property type="term" value="F:3'-5' DNA helicase activity"/>
    <property type="evidence" value="ECO:0007669"/>
    <property type="project" value="TreeGrafter"/>
</dbReference>
<dbReference type="InterPro" id="IPR027417">
    <property type="entry name" value="P-loop_NTPase"/>
</dbReference>
<evidence type="ECO:0000259" key="1">
    <source>
        <dbReference type="PROSITE" id="PS51192"/>
    </source>
</evidence>
<organism evidence="2">
    <name type="scientific">marine sediment metagenome</name>
    <dbReference type="NCBI Taxonomy" id="412755"/>
    <lineage>
        <taxon>unclassified sequences</taxon>
        <taxon>metagenomes</taxon>
        <taxon>ecological metagenomes</taxon>
    </lineage>
</organism>
<dbReference type="Gene3D" id="3.40.50.300">
    <property type="entry name" value="P-loop containing nucleotide triphosphate hydrolases"/>
    <property type="match status" value="1"/>
</dbReference>
<dbReference type="GO" id="GO:0005634">
    <property type="term" value="C:nucleus"/>
    <property type="evidence" value="ECO:0007669"/>
    <property type="project" value="TreeGrafter"/>
</dbReference>
<reference evidence="2" key="1">
    <citation type="journal article" date="2014" name="Front. Microbiol.">
        <title>High frequency of phylogenetically diverse reductive dehalogenase-homologous genes in deep subseafloor sedimentary metagenomes.</title>
        <authorList>
            <person name="Kawai M."/>
            <person name="Futagami T."/>
            <person name="Toyoda A."/>
            <person name="Takaki Y."/>
            <person name="Nishi S."/>
            <person name="Hori S."/>
            <person name="Arai W."/>
            <person name="Tsubouchi T."/>
            <person name="Morono Y."/>
            <person name="Uchiyama I."/>
            <person name="Ito T."/>
            <person name="Fujiyama A."/>
            <person name="Inagaki F."/>
            <person name="Takami H."/>
        </authorList>
    </citation>
    <scope>NUCLEOTIDE SEQUENCE</scope>
    <source>
        <strain evidence="2">Expedition CK06-06</strain>
    </source>
</reference>
<dbReference type="SUPFAM" id="SSF52540">
    <property type="entry name" value="P-loop containing nucleoside triphosphate hydrolases"/>
    <property type="match status" value="1"/>
</dbReference>
<dbReference type="GO" id="GO:0003676">
    <property type="term" value="F:nucleic acid binding"/>
    <property type="evidence" value="ECO:0007669"/>
    <property type="project" value="InterPro"/>
</dbReference>
<name>X1HDH6_9ZZZZ</name>
<accession>X1HDH6</accession>
<dbReference type="GO" id="GO:0005524">
    <property type="term" value="F:ATP binding"/>
    <property type="evidence" value="ECO:0007669"/>
    <property type="project" value="InterPro"/>
</dbReference>
<dbReference type="GO" id="GO:0006289">
    <property type="term" value="P:nucleotide-excision repair"/>
    <property type="evidence" value="ECO:0007669"/>
    <property type="project" value="TreeGrafter"/>
</dbReference>
<dbReference type="PANTHER" id="PTHR47957">
    <property type="entry name" value="ATP-DEPENDENT HELICASE HRQ1"/>
    <property type="match status" value="1"/>
</dbReference>
<dbReference type="EMBL" id="BARU01019642">
    <property type="protein sequence ID" value="GAH55105.1"/>
    <property type="molecule type" value="Genomic_DNA"/>
</dbReference>
<dbReference type="AlphaFoldDB" id="X1HDH6"/>
<evidence type="ECO:0000313" key="2">
    <source>
        <dbReference type="EMBL" id="GAH55105.1"/>
    </source>
</evidence>
<dbReference type="Pfam" id="PF00270">
    <property type="entry name" value="DEAD"/>
    <property type="match status" value="1"/>
</dbReference>
<dbReference type="PROSITE" id="PS51192">
    <property type="entry name" value="HELICASE_ATP_BIND_1"/>
    <property type="match status" value="1"/>
</dbReference>
<dbReference type="GO" id="GO:0036297">
    <property type="term" value="P:interstrand cross-link repair"/>
    <property type="evidence" value="ECO:0007669"/>
    <property type="project" value="TreeGrafter"/>
</dbReference>
<dbReference type="InterPro" id="IPR011545">
    <property type="entry name" value="DEAD/DEAH_box_helicase_dom"/>
</dbReference>
<protein>
    <recommendedName>
        <fullName evidence="1">Helicase ATP-binding domain-containing protein</fullName>
    </recommendedName>
</protein>
<proteinExistence type="predicted"/>
<dbReference type="InterPro" id="IPR014001">
    <property type="entry name" value="Helicase_ATP-bd"/>
</dbReference>
<dbReference type="PANTHER" id="PTHR47957:SF3">
    <property type="entry name" value="ATP-DEPENDENT HELICASE HRQ1"/>
    <property type="match status" value="1"/>
</dbReference>
<comment type="caution">
    <text evidence="2">The sequence shown here is derived from an EMBL/GenBank/DDBJ whole genome shotgun (WGS) entry which is preliminary data.</text>
</comment>
<feature type="non-terminal residue" evidence="2">
    <location>
        <position position="1"/>
    </location>
</feature>
<sequence length="279" mass="32888">LVPVLNYLFRQKENDKLTPGVRALLLYPMNALVNDQLKRMRALLKNYPDITFGRYTGETKNTQKEARDKYRKMYNKEPLPNELVSRVQMIEKPPHILLTNYAMLEYLMLRPEDQFFFDGEYANYWRFIVIDEAHTYNGAKGIEMAMLLRRLKDRIVQSYSGRIQCIATSATLGGGEKDFSEVAKFARELFGESFEPQDVITAIHQPMAELGASWGKPNHSLYKEWQKIINETPPFSKFCNHSLWQSNFIYGRDFLFFYRLIYHLNRLDEKISRRITSIK</sequence>
<feature type="domain" description="Helicase ATP-binding" evidence="1">
    <location>
        <begin position="1"/>
        <end position="190"/>
    </location>
</feature>
<gene>
    <name evidence="2" type="ORF">S03H2_32327</name>
</gene>